<protein>
    <recommendedName>
        <fullName evidence="1">Myb/SANT-like domain-containing protein</fullName>
    </recommendedName>
</protein>
<accession>A0A822ZP92</accession>
<dbReference type="Proteomes" id="UP000607653">
    <property type="component" value="Unassembled WGS sequence"/>
</dbReference>
<dbReference type="InterPro" id="IPR024752">
    <property type="entry name" value="Myb/SANT-like_dom"/>
</dbReference>
<evidence type="ECO:0000259" key="1">
    <source>
        <dbReference type="Pfam" id="PF12776"/>
    </source>
</evidence>
<evidence type="ECO:0000313" key="2">
    <source>
        <dbReference type="EMBL" id="DAD45351.1"/>
    </source>
</evidence>
<comment type="caution">
    <text evidence="2">The sequence shown here is derived from an EMBL/GenBank/DDBJ whole genome shotgun (WGS) entry which is preliminary data.</text>
</comment>
<dbReference type="EMBL" id="DUZY01000007">
    <property type="protein sequence ID" value="DAD45351.1"/>
    <property type="molecule type" value="Genomic_DNA"/>
</dbReference>
<organism evidence="2 3">
    <name type="scientific">Nelumbo nucifera</name>
    <name type="common">Sacred lotus</name>
    <dbReference type="NCBI Taxonomy" id="4432"/>
    <lineage>
        <taxon>Eukaryota</taxon>
        <taxon>Viridiplantae</taxon>
        <taxon>Streptophyta</taxon>
        <taxon>Embryophyta</taxon>
        <taxon>Tracheophyta</taxon>
        <taxon>Spermatophyta</taxon>
        <taxon>Magnoliopsida</taxon>
        <taxon>Proteales</taxon>
        <taxon>Nelumbonaceae</taxon>
        <taxon>Nelumbo</taxon>
    </lineage>
</organism>
<dbReference type="Pfam" id="PF12776">
    <property type="entry name" value="Myb_DNA-bind_3"/>
    <property type="match status" value="1"/>
</dbReference>
<dbReference type="PANTHER" id="PTHR46929">
    <property type="entry name" value="EXPRESSED PROTEIN"/>
    <property type="match status" value="1"/>
</dbReference>
<name>A0A822ZP92_NELNU</name>
<proteinExistence type="predicted"/>
<dbReference type="AlphaFoldDB" id="A0A822ZP92"/>
<sequence>MFIFHVVWLRGSCQSDRRLKIFTSIYTRPSQVYTSFALSSTINKGDRSRQVRWNDAVDKVLIKLLVDQLALGNKIDKGLRTSTYTSVCKEMTARFNIDMRTPHIKSRVRTLKPIYMEAKKLLGTSGFG</sequence>
<dbReference type="PANTHER" id="PTHR46929:SF29">
    <property type="entry name" value="MYB_SANT-LIKE DOMAIN-CONTAINING PROTEIN"/>
    <property type="match status" value="1"/>
</dbReference>
<keyword evidence="3" id="KW-1185">Reference proteome</keyword>
<feature type="domain" description="Myb/SANT-like" evidence="1">
    <location>
        <begin position="52"/>
        <end position="127"/>
    </location>
</feature>
<reference evidence="2 3" key="1">
    <citation type="journal article" date="2020" name="Mol. Biol. Evol.">
        <title>Distinct Expression and Methylation Patterns for Genes with Different Fates following a Single Whole-Genome Duplication in Flowering Plants.</title>
        <authorList>
            <person name="Shi T."/>
            <person name="Rahmani R.S."/>
            <person name="Gugger P.F."/>
            <person name="Wang M."/>
            <person name="Li H."/>
            <person name="Zhang Y."/>
            <person name="Li Z."/>
            <person name="Wang Q."/>
            <person name="Van de Peer Y."/>
            <person name="Marchal K."/>
            <person name="Chen J."/>
        </authorList>
    </citation>
    <scope>NUCLEOTIDE SEQUENCE [LARGE SCALE GENOMIC DNA]</scope>
    <source>
        <tissue evidence="2">Leaf</tissue>
    </source>
</reference>
<gene>
    <name evidence="2" type="ORF">HUJ06_003581</name>
</gene>
<evidence type="ECO:0000313" key="3">
    <source>
        <dbReference type="Proteomes" id="UP000607653"/>
    </source>
</evidence>